<dbReference type="PANTHER" id="PTHR34614:SF2">
    <property type="entry name" value="TRANSPOSASE IS4-LIKE DOMAIN-CONTAINING PROTEIN"/>
    <property type="match status" value="1"/>
</dbReference>
<dbReference type="NCBIfam" id="NF033559">
    <property type="entry name" value="transpos_IS1634"/>
    <property type="match status" value="1"/>
</dbReference>
<gene>
    <name evidence="2" type="ORF">EDD80_1391</name>
</gene>
<dbReference type="SUPFAM" id="SSF53098">
    <property type="entry name" value="Ribonuclease H-like"/>
    <property type="match status" value="1"/>
</dbReference>
<reference evidence="2 3" key="1">
    <citation type="submission" date="2019-03" db="EMBL/GenBank/DDBJ databases">
        <title>Genomic Encyclopedia of Type Strains, Phase IV (KMG-IV): sequencing the most valuable type-strain genomes for metagenomic binning, comparative biology and taxonomic classification.</title>
        <authorList>
            <person name="Goeker M."/>
        </authorList>
    </citation>
    <scope>NUCLEOTIDE SEQUENCE [LARGE SCALE GENOMIC DNA]</scope>
    <source>
        <strain evidence="2 3">DSM 21100</strain>
    </source>
</reference>
<dbReference type="Proteomes" id="UP000295807">
    <property type="component" value="Unassembled WGS sequence"/>
</dbReference>
<dbReference type="InterPro" id="IPR002559">
    <property type="entry name" value="Transposase_11"/>
</dbReference>
<dbReference type="InterPro" id="IPR047654">
    <property type="entry name" value="IS1634_transpos"/>
</dbReference>
<feature type="domain" description="Transposase IS4-like" evidence="1">
    <location>
        <begin position="197"/>
        <end position="479"/>
    </location>
</feature>
<dbReference type="GO" id="GO:0003677">
    <property type="term" value="F:DNA binding"/>
    <property type="evidence" value="ECO:0007669"/>
    <property type="project" value="InterPro"/>
</dbReference>
<keyword evidence="3" id="KW-1185">Reference proteome</keyword>
<dbReference type="EMBL" id="SMAD01000039">
    <property type="protein sequence ID" value="TCS83426.1"/>
    <property type="molecule type" value="Genomic_DNA"/>
</dbReference>
<comment type="caution">
    <text evidence="2">The sequence shown here is derived from an EMBL/GenBank/DDBJ whole genome shotgun (WGS) entry which is preliminary data.</text>
</comment>
<dbReference type="InterPro" id="IPR012337">
    <property type="entry name" value="RNaseH-like_sf"/>
</dbReference>
<evidence type="ECO:0000259" key="1">
    <source>
        <dbReference type="Pfam" id="PF01609"/>
    </source>
</evidence>
<sequence length="555" mass="64321">MSAEALYNQLQGAYFCVMAFLKVERKPSGTYLRILESYRNAEGKPTSRVLYSLGKAEDYTPGQLRRMGIQLYELGGGEVKALLTGQIEELARYNYGFAQVYKRVFSHYGLDILLRRIARKQKLEFDLRNAVLLMLLERLQEPSSKRSNWLNQQEYAGVDPVSLHHLYRALDRLAENERLIQERIFQTGRDMFSQRLDVVFYDVTTLYFESEVEQEGALRQKGFSKDGKIGRTQILFCLMIDKEKNPIGYRIFKGDTFEGHTFGQALCDLKAHYQIDKVIVVADRGMLSRKNIDLTTENGFEFIVGERLKALPRSVQSALLDHSAFQHEWVYSDHTGEEIKLRYKMISHEGRKIIATWSAKRAAKDKSDREERLQTAQKLLQHPSLIDKKAGRFFLQKQGGGSYALDQEKIARSERYDGLLAISTNNTTLSVPAVLEQYKQLYKIEHSFRTFKSHLETRPMFHWTDKRIQGHICLCYIAFTLQNYVLQKINQSQVKLTENELRKTLERMQVSLLQHNQEQVCIRSKPQGKEAVLQQKLGLKQLPPILPQTQLANYL</sequence>
<evidence type="ECO:0000313" key="3">
    <source>
        <dbReference type="Proteomes" id="UP000295807"/>
    </source>
</evidence>
<dbReference type="PANTHER" id="PTHR34614">
    <property type="match status" value="1"/>
</dbReference>
<organism evidence="2 3">
    <name type="scientific">Anseongella ginsenosidimutans</name>
    <dbReference type="NCBI Taxonomy" id="496056"/>
    <lineage>
        <taxon>Bacteria</taxon>
        <taxon>Pseudomonadati</taxon>
        <taxon>Bacteroidota</taxon>
        <taxon>Sphingobacteriia</taxon>
        <taxon>Sphingobacteriales</taxon>
        <taxon>Sphingobacteriaceae</taxon>
        <taxon>Anseongella</taxon>
    </lineage>
</organism>
<dbReference type="Pfam" id="PF01609">
    <property type="entry name" value="DDE_Tnp_1"/>
    <property type="match status" value="1"/>
</dbReference>
<protein>
    <submittedName>
        <fullName evidence="2">IS4 family transposase</fullName>
    </submittedName>
</protein>
<dbReference type="AlphaFoldDB" id="A0A4R3KKY3"/>
<accession>A0A4R3KKY3</accession>
<evidence type="ECO:0000313" key="2">
    <source>
        <dbReference type="EMBL" id="TCS83426.1"/>
    </source>
</evidence>
<dbReference type="GO" id="GO:0004803">
    <property type="term" value="F:transposase activity"/>
    <property type="evidence" value="ECO:0007669"/>
    <property type="project" value="InterPro"/>
</dbReference>
<dbReference type="GO" id="GO:0006313">
    <property type="term" value="P:DNA transposition"/>
    <property type="evidence" value="ECO:0007669"/>
    <property type="project" value="InterPro"/>
</dbReference>
<dbReference type="OrthoDB" id="740398at2"/>
<name>A0A4R3KKY3_9SPHI</name>
<proteinExistence type="predicted"/>